<sequence length="312" mass="33633">MKDNEQDVELSLDDDATSTPDETEEQDVEIDLGEAPASAEADDEVEIDLDFGSDDDSEDSDDDDLDLDLDLGGAGSDDDAEAALALGDDDTEAGAGDEDDEPDADAEDAAEKALEELRAELRAKPGDWYVVHTYSGMEKRVKQNLESRVTSLNMEDFIFEVRVPTEEVTEIRNGNRKTVTRTVLPGYVLVCMELTDESWATVRHTPSVTGFVGHATSPVPLGLDEVEKMLAPSVISAATAAAEGQPKQTRKKKVEVADFAVGDSVMVTDGPFAGVHASITEINANSQRLKALVEILGRETPVDLTFSQVDKV</sequence>
<dbReference type="SMART" id="SM00738">
    <property type="entry name" value="NGN"/>
    <property type="match status" value="1"/>
</dbReference>
<dbReference type="NCBIfam" id="TIGR00922">
    <property type="entry name" value="nusG"/>
    <property type="match status" value="1"/>
</dbReference>
<evidence type="ECO:0000259" key="10">
    <source>
        <dbReference type="SMART" id="SM00739"/>
    </source>
</evidence>
<evidence type="ECO:0000256" key="6">
    <source>
        <dbReference type="NCBIfam" id="TIGR00922"/>
    </source>
</evidence>
<dbReference type="CDD" id="cd06091">
    <property type="entry name" value="KOW_NusG"/>
    <property type="match status" value="1"/>
</dbReference>
<evidence type="ECO:0000256" key="8">
    <source>
        <dbReference type="SAM" id="MobiDB-lite"/>
    </source>
</evidence>
<dbReference type="GO" id="GO:0032784">
    <property type="term" value="P:regulation of DNA-templated transcription elongation"/>
    <property type="evidence" value="ECO:0007669"/>
    <property type="project" value="InterPro"/>
</dbReference>
<keyword evidence="12" id="KW-1185">Reference proteome</keyword>
<dbReference type="InterPro" id="IPR047050">
    <property type="entry name" value="NGN"/>
</dbReference>
<accession>A0A255GBJ5</accession>
<dbReference type="HAMAP" id="MF_00948">
    <property type="entry name" value="NusG"/>
    <property type="match status" value="1"/>
</dbReference>
<comment type="function">
    <text evidence="5 7">Participates in transcription elongation, termination and antitermination.</text>
</comment>
<dbReference type="Proteomes" id="UP000215896">
    <property type="component" value="Unassembled WGS sequence"/>
</dbReference>
<name>A0A255GBJ5_9ACTN</name>
<dbReference type="GO" id="GO:0006353">
    <property type="term" value="P:DNA-templated transcription termination"/>
    <property type="evidence" value="ECO:0007669"/>
    <property type="project" value="UniProtKB-UniRule"/>
</dbReference>
<dbReference type="InterPro" id="IPR008991">
    <property type="entry name" value="Translation_prot_SH3-like_sf"/>
</dbReference>
<dbReference type="InterPro" id="IPR036735">
    <property type="entry name" value="NGN_dom_sf"/>
</dbReference>
<evidence type="ECO:0000313" key="11">
    <source>
        <dbReference type="EMBL" id="OYO13290.1"/>
    </source>
</evidence>
<dbReference type="PRINTS" id="PR00338">
    <property type="entry name" value="NUSGTNSCPFCT"/>
</dbReference>
<dbReference type="InterPro" id="IPR006645">
    <property type="entry name" value="NGN-like_dom"/>
</dbReference>
<feature type="compositionally biased region" description="Acidic residues" evidence="8">
    <location>
        <begin position="1"/>
        <end position="32"/>
    </location>
</feature>
<gene>
    <name evidence="5" type="primary">nusG</name>
    <name evidence="11" type="ORF">CGZ94_09870</name>
</gene>
<evidence type="ECO:0000259" key="9">
    <source>
        <dbReference type="SMART" id="SM00738"/>
    </source>
</evidence>
<evidence type="ECO:0000256" key="3">
    <source>
        <dbReference type="ARBA" id="ARBA00023015"/>
    </source>
</evidence>
<dbReference type="GO" id="GO:0005829">
    <property type="term" value="C:cytosol"/>
    <property type="evidence" value="ECO:0007669"/>
    <property type="project" value="TreeGrafter"/>
</dbReference>
<feature type="domain" description="NusG-like N-terminal" evidence="9">
    <location>
        <begin position="125"/>
        <end position="233"/>
    </location>
</feature>
<dbReference type="AlphaFoldDB" id="A0A255GBJ5"/>
<dbReference type="FunFam" id="3.30.70.940:FF:000002">
    <property type="entry name" value="Transcription termination/antitermination protein NusG"/>
    <property type="match status" value="1"/>
</dbReference>
<dbReference type="InterPro" id="IPR014722">
    <property type="entry name" value="Rib_uL2_dom2"/>
</dbReference>
<evidence type="ECO:0000256" key="4">
    <source>
        <dbReference type="ARBA" id="ARBA00023163"/>
    </source>
</evidence>
<keyword evidence="4 5" id="KW-0804">Transcription</keyword>
<dbReference type="Gene3D" id="2.30.30.30">
    <property type="match status" value="1"/>
</dbReference>
<dbReference type="InterPro" id="IPR001062">
    <property type="entry name" value="Transcrpt_antiterm_NusG"/>
</dbReference>
<evidence type="ECO:0000256" key="2">
    <source>
        <dbReference type="ARBA" id="ARBA00022814"/>
    </source>
</evidence>
<dbReference type="CDD" id="cd09891">
    <property type="entry name" value="NGN_Bact_1"/>
    <property type="match status" value="1"/>
</dbReference>
<evidence type="ECO:0000256" key="5">
    <source>
        <dbReference type="HAMAP-Rule" id="MF_00948"/>
    </source>
</evidence>
<organism evidence="11 12">
    <name type="scientific">Enemella evansiae</name>
    <dbReference type="NCBI Taxonomy" id="2016499"/>
    <lineage>
        <taxon>Bacteria</taxon>
        <taxon>Bacillati</taxon>
        <taxon>Actinomycetota</taxon>
        <taxon>Actinomycetes</taxon>
        <taxon>Propionibacteriales</taxon>
        <taxon>Propionibacteriaceae</taxon>
        <taxon>Enemella</taxon>
    </lineage>
</organism>
<proteinExistence type="inferred from homology"/>
<dbReference type="GO" id="GO:0006354">
    <property type="term" value="P:DNA-templated transcription elongation"/>
    <property type="evidence" value="ECO:0007669"/>
    <property type="project" value="UniProtKB-UniRule"/>
</dbReference>
<comment type="caution">
    <text evidence="11">The sequence shown here is derived from an EMBL/GenBank/DDBJ whole genome shotgun (WGS) entry which is preliminary data.</text>
</comment>
<protein>
    <recommendedName>
        <fullName evidence="5 6">Transcription termination/antitermination protein NusG</fullName>
    </recommendedName>
</protein>
<dbReference type="RefSeq" id="WP_094405545.1">
    <property type="nucleotide sequence ID" value="NZ_NMVO01000013.1"/>
</dbReference>
<feature type="compositionally biased region" description="Acidic residues" evidence="8">
    <location>
        <begin position="76"/>
        <end position="108"/>
    </location>
</feature>
<dbReference type="SMART" id="SM00739">
    <property type="entry name" value="KOW"/>
    <property type="match status" value="1"/>
</dbReference>
<dbReference type="InterPro" id="IPR005824">
    <property type="entry name" value="KOW"/>
</dbReference>
<evidence type="ECO:0000256" key="7">
    <source>
        <dbReference type="RuleBase" id="RU000538"/>
    </source>
</evidence>
<dbReference type="Gene3D" id="3.30.70.940">
    <property type="entry name" value="NusG, N-terminal domain"/>
    <property type="match status" value="1"/>
</dbReference>
<dbReference type="EMBL" id="NMVO01000013">
    <property type="protein sequence ID" value="OYO13290.1"/>
    <property type="molecule type" value="Genomic_DNA"/>
</dbReference>
<feature type="region of interest" description="Disordered" evidence="8">
    <location>
        <begin position="1"/>
        <end position="109"/>
    </location>
</feature>
<dbReference type="GO" id="GO:0031564">
    <property type="term" value="P:transcription antitermination"/>
    <property type="evidence" value="ECO:0007669"/>
    <property type="project" value="UniProtKB-UniRule"/>
</dbReference>
<reference evidence="11 12" key="1">
    <citation type="submission" date="2017-07" db="EMBL/GenBank/DDBJ databases">
        <title>Draft whole genome sequences of clinical Proprionibacteriaceae strains.</title>
        <authorList>
            <person name="Bernier A.-M."/>
            <person name="Bernard K."/>
            <person name="Domingo M.-C."/>
        </authorList>
    </citation>
    <scope>NUCLEOTIDE SEQUENCE [LARGE SCALE GENOMIC DNA]</scope>
    <source>
        <strain evidence="11 12">NML 030167</strain>
    </source>
</reference>
<dbReference type="Pfam" id="PF02357">
    <property type="entry name" value="NusG"/>
    <property type="match status" value="1"/>
</dbReference>
<dbReference type="PANTHER" id="PTHR30265">
    <property type="entry name" value="RHO-INTERACTING TRANSCRIPTION TERMINATION FACTOR NUSG"/>
    <property type="match status" value="1"/>
</dbReference>
<keyword evidence="3 5" id="KW-0805">Transcription regulation</keyword>
<evidence type="ECO:0000256" key="1">
    <source>
        <dbReference type="ARBA" id="ARBA00022472"/>
    </source>
</evidence>
<dbReference type="PANTHER" id="PTHR30265:SF2">
    <property type="entry name" value="TRANSCRIPTION TERMINATION_ANTITERMINATION PROTEIN NUSG"/>
    <property type="match status" value="1"/>
</dbReference>
<feature type="domain" description="KOW" evidence="10">
    <location>
        <begin position="258"/>
        <end position="285"/>
    </location>
</feature>
<keyword evidence="2 5" id="KW-0889">Transcription antitermination</keyword>
<dbReference type="SUPFAM" id="SSF82679">
    <property type="entry name" value="N-utilization substance G protein NusG, N-terminal domain"/>
    <property type="match status" value="1"/>
</dbReference>
<dbReference type="OrthoDB" id="9809075at2"/>
<dbReference type="SUPFAM" id="SSF50104">
    <property type="entry name" value="Translation proteins SH3-like domain"/>
    <property type="match status" value="1"/>
</dbReference>
<feature type="compositionally biased region" description="Acidic residues" evidence="8">
    <location>
        <begin position="40"/>
        <end position="69"/>
    </location>
</feature>
<evidence type="ECO:0000313" key="12">
    <source>
        <dbReference type="Proteomes" id="UP000215896"/>
    </source>
</evidence>
<comment type="similarity">
    <text evidence="5 7">Belongs to the NusG family.</text>
</comment>
<dbReference type="InterPro" id="IPR043425">
    <property type="entry name" value="NusG-like"/>
</dbReference>
<keyword evidence="1 5" id="KW-0806">Transcription termination</keyword>